<keyword evidence="3" id="KW-0969">Cilium</keyword>
<evidence type="ECO:0000259" key="2">
    <source>
        <dbReference type="Pfam" id="PF13144"/>
    </source>
</evidence>
<dbReference type="InterPro" id="IPR017585">
    <property type="entry name" value="SAF_FlgA"/>
</dbReference>
<accession>A0A2M7G7T2</accession>
<keyword evidence="3" id="KW-0282">Flagellum</keyword>
<comment type="caution">
    <text evidence="3">The sequence shown here is derived from an EMBL/GenBank/DDBJ whole genome shotgun (WGS) entry which is preliminary data.</text>
</comment>
<evidence type="ECO:0000256" key="1">
    <source>
        <dbReference type="RuleBase" id="RU362063"/>
    </source>
</evidence>
<dbReference type="AlphaFoldDB" id="A0A2M7G7T2"/>
<dbReference type="Gene3D" id="3.90.1210.10">
    <property type="entry name" value="Antifreeze-like/N-acetylneuraminic acid synthase C-terminal domain"/>
    <property type="match status" value="1"/>
</dbReference>
<keyword evidence="1" id="KW-1005">Bacterial flagellum biogenesis</keyword>
<organism evidence="3 4">
    <name type="scientific">bacterium (Candidatus Blackallbacteria) CG17_big_fil_post_rev_8_21_14_2_50_48_46</name>
    <dbReference type="NCBI Taxonomy" id="2014261"/>
    <lineage>
        <taxon>Bacteria</taxon>
        <taxon>Candidatus Blackallbacteria</taxon>
    </lineage>
</organism>
<keyword evidence="1" id="KW-0574">Periplasm</keyword>
<dbReference type="GO" id="GO:0042597">
    <property type="term" value="C:periplasmic space"/>
    <property type="evidence" value="ECO:0007669"/>
    <property type="project" value="UniProtKB-SubCell"/>
</dbReference>
<sequence>MIERGGFVSRGFVYLAFCLIAFAVNASPVRVNSTDELIYRLRQAVQSQYEVAPQNVLVLWNDDSLEDKLARVGKNLSVELTERDLQNLIGKTILTLKVMDGNRYRATIPVKLKVDGWTEVYISKKPLRRGEMLSEQSIQFSKKKLSELPVNYLRVLENPGDYRVNRDIPAGMVLNRLALEQQPLVLKGAQVKVVVVNENLRLMAQGEVLENGLRNQMVSVRVLSFGSNKLVQARVTGQGEVTLEIK</sequence>
<reference evidence="3 4" key="1">
    <citation type="submission" date="2017-09" db="EMBL/GenBank/DDBJ databases">
        <title>Depth-based differentiation of microbial function through sediment-hosted aquifers and enrichment of novel symbionts in the deep terrestrial subsurface.</title>
        <authorList>
            <person name="Probst A.J."/>
            <person name="Ladd B."/>
            <person name="Jarett J.K."/>
            <person name="Geller-Mcgrath D.E."/>
            <person name="Sieber C.M."/>
            <person name="Emerson J.B."/>
            <person name="Anantharaman K."/>
            <person name="Thomas B.C."/>
            <person name="Malmstrom R."/>
            <person name="Stieglmeier M."/>
            <person name="Klingl A."/>
            <person name="Woyke T."/>
            <person name="Ryan C.M."/>
            <person name="Banfield J.F."/>
        </authorList>
    </citation>
    <scope>NUCLEOTIDE SEQUENCE [LARGE SCALE GENOMIC DNA]</scope>
    <source>
        <strain evidence="3">CG17_big_fil_post_rev_8_21_14_2_50_48_46</strain>
    </source>
</reference>
<dbReference type="GO" id="GO:0044780">
    <property type="term" value="P:bacterial-type flagellum assembly"/>
    <property type="evidence" value="ECO:0007669"/>
    <property type="project" value="InterPro"/>
</dbReference>
<evidence type="ECO:0000313" key="3">
    <source>
        <dbReference type="EMBL" id="PIW18134.1"/>
    </source>
</evidence>
<proteinExistence type="inferred from homology"/>
<name>A0A2M7G7T2_9BACT</name>
<feature type="domain" description="Flagella basal body P-ring formation protein FlgA SAF" evidence="2">
    <location>
        <begin position="119"/>
        <end position="242"/>
    </location>
</feature>
<dbReference type="PANTHER" id="PTHR36307:SF1">
    <property type="entry name" value="FLAGELLA BASAL BODY P-RING FORMATION PROTEIN FLGA"/>
    <property type="match status" value="1"/>
</dbReference>
<dbReference type="InterPro" id="IPR039246">
    <property type="entry name" value="Flagellar_FlgA"/>
</dbReference>
<keyword evidence="3" id="KW-0966">Cell projection</keyword>
<dbReference type="Pfam" id="PF13144">
    <property type="entry name" value="ChapFlgA"/>
    <property type="match status" value="1"/>
</dbReference>
<dbReference type="CDD" id="cd11614">
    <property type="entry name" value="SAF_CpaB_FlgA_like"/>
    <property type="match status" value="1"/>
</dbReference>
<gene>
    <name evidence="3" type="primary">flgA</name>
    <name evidence="3" type="ORF">COW36_06290</name>
</gene>
<dbReference type="Gene3D" id="2.30.30.760">
    <property type="match status" value="1"/>
</dbReference>
<dbReference type="EMBL" id="PFFQ01000014">
    <property type="protein sequence ID" value="PIW18134.1"/>
    <property type="molecule type" value="Genomic_DNA"/>
</dbReference>
<comment type="subcellular location">
    <subcellularLocation>
        <location evidence="1">Periplasm</location>
    </subcellularLocation>
</comment>
<dbReference type="PANTHER" id="PTHR36307">
    <property type="entry name" value="FLAGELLA BASAL BODY P-RING FORMATION PROTEIN FLGA"/>
    <property type="match status" value="1"/>
</dbReference>
<comment type="function">
    <text evidence="1">Involved in the assembly process of the P-ring formation. It may associate with FlgF on the rod constituting a structure essential for the P-ring assembly or may act as a modulator protein for the P-ring assembly.</text>
</comment>
<protein>
    <recommendedName>
        <fullName evidence="1">Flagella basal body P-ring formation protein FlgA</fullName>
    </recommendedName>
</protein>
<dbReference type="NCBIfam" id="TIGR03170">
    <property type="entry name" value="flgA_cterm"/>
    <property type="match status" value="1"/>
</dbReference>
<evidence type="ECO:0000313" key="4">
    <source>
        <dbReference type="Proteomes" id="UP000231019"/>
    </source>
</evidence>
<comment type="similarity">
    <text evidence="1">Belongs to the FlgA family.</text>
</comment>
<dbReference type="Proteomes" id="UP000231019">
    <property type="component" value="Unassembled WGS sequence"/>
</dbReference>